<organism evidence="2 3">
    <name type="scientific">Panicum virgatum</name>
    <name type="common">Blackwell switchgrass</name>
    <dbReference type="NCBI Taxonomy" id="38727"/>
    <lineage>
        <taxon>Eukaryota</taxon>
        <taxon>Viridiplantae</taxon>
        <taxon>Streptophyta</taxon>
        <taxon>Embryophyta</taxon>
        <taxon>Tracheophyta</taxon>
        <taxon>Spermatophyta</taxon>
        <taxon>Magnoliopsida</taxon>
        <taxon>Liliopsida</taxon>
        <taxon>Poales</taxon>
        <taxon>Poaceae</taxon>
        <taxon>PACMAD clade</taxon>
        <taxon>Panicoideae</taxon>
        <taxon>Panicodae</taxon>
        <taxon>Paniceae</taxon>
        <taxon>Panicinae</taxon>
        <taxon>Panicum</taxon>
        <taxon>Panicum sect. Hiantes</taxon>
    </lineage>
</organism>
<reference evidence="2" key="1">
    <citation type="submission" date="2020-05" db="EMBL/GenBank/DDBJ databases">
        <title>WGS assembly of Panicum virgatum.</title>
        <authorList>
            <person name="Lovell J.T."/>
            <person name="Jenkins J."/>
            <person name="Shu S."/>
            <person name="Juenger T.E."/>
            <person name="Schmutz J."/>
        </authorList>
    </citation>
    <scope>NUCLEOTIDE SEQUENCE</scope>
    <source>
        <strain evidence="2">AP13</strain>
    </source>
</reference>
<evidence type="ECO:0000256" key="1">
    <source>
        <dbReference type="SAM" id="MobiDB-lite"/>
    </source>
</evidence>
<feature type="region of interest" description="Disordered" evidence="1">
    <location>
        <begin position="38"/>
        <end position="106"/>
    </location>
</feature>
<evidence type="ECO:0000313" key="3">
    <source>
        <dbReference type="Proteomes" id="UP000823388"/>
    </source>
</evidence>
<keyword evidence="3" id="KW-1185">Reference proteome</keyword>
<dbReference type="EMBL" id="CM029038">
    <property type="protein sequence ID" value="KAG2651598.1"/>
    <property type="molecule type" value="Genomic_DNA"/>
</dbReference>
<comment type="caution">
    <text evidence="2">The sequence shown here is derived from an EMBL/GenBank/DDBJ whole genome shotgun (WGS) entry which is preliminary data.</text>
</comment>
<proteinExistence type="predicted"/>
<accession>A0A8T0WXY8</accession>
<protein>
    <submittedName>
        <fullName evidence="2">Uncharacterized protein</fullName>
    </submittedName>
</protein>
<gene>
    <name evidence="2" type="ORF">PVAP13_1NG291638</name>
</gene>
<sequence>MLSPSDDWLGALDFSARPSSLLCRPSTTAPPPLWWRHALRPSSTPQRGDALAPPRVYDQTVPRTCDPMTPPADDLTAPPPPPPLRQPALASPHAGPEGTRLLKTRGWEEKEKKRLLVELLPAPAWGKRWEEKEPVLPKGGA</sequence>
<dbReference type="AlphaFoldDB" id="A0A8T0WXY8"/>
<dbReference type="Proteomes" id="UP000823388">
    <property type="component" value="Chromosome 1N"/>
</dbReference>
<evidence type="ECO:0000313" key="2">
    <source>
        <dbReference type="EMBL" id="KAG2651598.1"/>
    </source>
</evidence>
<name>A0A8T0WXY8_PANVG</name>